<keyword evidence="3" id="KW-1185">Reference proteome</keyword>
<dbReference type="OrthoDB" id="1918104at2"/>
<feature type="transmembrane region" description="Helical" evidence="1">
    <location>
        <begin position="31"/>
        <end position="49"/>
    </location>
</feature>
<dbReference type="RefSeq" id="WP_055183897.1">
    <property type="nucleotide sequence ID" value="NZ_CABHIH010000001.1"/>
</dbReference>
<sequence>MQKKFINKNFLPIEYVNDKVRKDSKDEKRGLYILIITALILLPFSLRSINTKEEVKIENVEYASANCIKKDEVIFWLSLNKNGVKGNIVKNNASLEVSNNETLEQLSKDDKVSINNIYYLGDDKYKIELIKR</sequence>
<accession>A0A174G956</accession>
<dbReference type="Proteomes" id="UP000092714">
    <property type="component" value="Unassembled WGS sequence"/>
</dbReference>
<organism evidence="2 3">
    <name type="scientific">Clostridium paraputrificum</name>
    <dbReference type="NCBI Taxonomy" id="29363"/>
    <lineage>
        <taxon>Bacteria</taxon>
        <taxon>Bacillati</taxon>
        <taxon>Bacillota</taxon>
        <taxon>Clostridia</taxon>
        <taxon>Eubacteriales</taxon>
        <taxon>Clostridiaceae</taxon>
        <taxon>Clostridium</taxon>
    </lineage>
</organism>
<evidence type="ECO:0000313" key="3">
    <source>
        <dbReference type="Proteomes" id="UP000092714"/>
    </source>
</evidence>
<dbReference type="AlphaFoldDB" id="A0A174G956"/>
<evidence type="ECO:0000256" key="1">
    <source>
        <dbReference type="SAM" id="Phobius"/>
    </source>
</evidence>
<gene>
    <name evidence="2" type="ORF">CP373A1_03430</name>
</gene>
<name>A0A174G956_9CLOT</name>
<comment type="caution">
    <text evidence="2">The sequence shown here is derived from an EMBL/GenBank/DDBJ whole genome shotgun (WGS) entry which is preliminary data.</text>
</comment>
<protein>
    <submittedName>
        <fullName evidence="2">Uncharacterized protein</fullName>
    </submittedName>
</protein>
<dbReference type="EMBL" id="MAPZ01000010">
    <property type="protein sequence ID" value="OBY11988.1"/>
    <property type="molecule type" value="Genomic_DNA"/>
</dbReference>
<keyword evidence="1" id="KW-0472">Membrane</keyword>
<proteinExistence type="predicted"/>
<reference evidence="2 3" key="1">
    <citation type="submission" date="2016-06" db="EMBL/GenBank/DDBJ databases">
        <authorList>
            <person name="Kjaerup R.B."/>
            <person name="Dalgaard T.S."/>
            <person name="Juul-Madsen H.R."/>
        </authorList>
    </citation>
    <scope>NUCLEOTIDE SEQUENCE [LARGE SCALE GENOMIC DNA]</scope>
    <source>
        <strain evidence="2 3">373-A1</strain>
    </source>
</reference>
<evidence type="ECO:0000313" key="2">
    <source>
        <dbReference type="EMBL" id="OBY11988.1"/>
    </source>
</evidence>
<keyword evidence="1" id="KW-1133">Transmembrane helix</keyword>
<keyword evidence="1" id="KW-0812">Transmembrane</keyword>